<keyword evidence="2" id="KW-1185">Reference proteome</keyword>
<dbReference type="Proteomes" id="UP000031737">
    <property type="component" value="Unassembled WGS sequence"/>
</dbReference>
<reference evidence="1 2" key="1">
    <citation type="submission" date="2013-07" db="EMBL/GenBank/DDBJ databases">
        <authorList>
            <person name="Stoco P.H."/>
            <person name="Wagner G."/>
            <person name="Gerber A."/>
            <person name="Zaha A."/>
            <person name="Thompson C."/>
            <person name="Bartholomeu D.C."/>
            <person name="Luckemeyer D.D."/>
            <person name="Bahia D."/>
            <person name="Loreto E."/>
            <person name="Prestes E.B."/>
            <person name="Lima F.M."/>
            <person name="Rodrigues-Luiz G."/>
            <person name="Vallejo G.A."/>
            <person name="Filho J.F."/>
            <person name="Monteiro K.M."/>
            <person name="Tyler K.M."/>
            <person name="de Almeida L.G."/>
            <person name="Ortiz M.F."/>
            <person name="Siervo M.A."/>
            <person name="de Moraes M.H."/>
            <person name="Cunha O.L."/>
            <person name="Mendonca-Neto R."/>
            <person name="Silva R."/>
            <person name="Teixeira S.M."/>
            <person name="Murta S.M."/>
            <person name="Sincero T.C."/>
            <person name="Mendes T.A."/>
            <person name="Urmenyi T.P."/>
            <person name="Silva V.G."/>
            <person name="da Rocha W.D."/>
            <person name="Andersson B."/>
            <person name="Romanha A.J."/>
            <person name="Steindel M."/>
            <person name="de Vasconcelos A.T."/>
            <person name="Grisard E.C."/>
        </authorList>
    </citation>
    <scope>NUCLEOTIDE SEQUENCE [LARGE SCALE GENOMIC DNA]</scope>
    <source>
        <strain evidence="1 2">SC58</strain>
    </source>
</reference>
<proteinExistence type="predicted"/>
<comment type="caution">
    <text evidence="1">The sequence shown here is derived from an EMBL/GenBank/DDBJ whole genome shotgun (WGS) entry which is preliminary data.</text>
</comment>
<dbReference type="EMBL" id="AUPL01003410">
    <property type="protein sequence ID" value="ESL08879.1"/>
    <property type="molecule type" value="Genomic_DNA"/>
</dbReference>
<gene>
    <name evidence="1" type="ORF">TRSC58_03410</name>
</gene>
<dbReference type="AlphaFoldDB" id="A0A061J1S6"/>
<evidence type="ECO:0000313" key="2">
    <source>
        <dbReference type="Proteomes" id="UP000031737"/>
    </source>
</evidence>
<dbReference type="OrthoDB" id="277159at2759"/>
<sequence length="209" mass="23860">MSGWDTVVPLVMAGGGDVREMTHTQLCATVRGMEETTEATKRRLKQIEKILERQRVVVNEVRASTSRFEDMFTKTNSDLQYIQQQLEYVVITLEKERGTVADHTEQLRLFAMESNCRDGRNADASDDGTSMLLWLATWLYRPLVHFAKGCYTLLSPLLNTFQSLSLFNTDVLVRRSECGARLCHLETNEDLLKRLQKGTLDPTSLLKKN</sequence>
<name>A0A061J1S6_TRYRA</name>
<organism evidence="1 2">
    <name type="scientific">Trypanosoma rangeli SC58</name>
    <dbReference type="NCBI Taxonomy" id="429131"/>
    <lineage>
        <taxon>Eukaryota</taxon>
        <taxon>Discoba</taxon>
        <taxon>Euglenozoa</taxon>
        <taxon>Kinetoplastea</taxon>
        <taxon>Metakinetoplastina</taxon>
        <taxon>Trypanosomatida</taxon>
        <taxon>Trypanosomatidae</taxon>
        <taxon>Trypanosoma</taxon>
        <taxon>Herpetosoma</taxon>
    </lineage>
</organism>
<protein>
    <submittedName>
        <fullName evidence="1">Uncharacterized protein</fullName>
    </submittedName>
</protein>
<evidence type="ECO:0000313" key="1">
    <source>
        <dbReference type="EMBL" id="ESL08879.1"/>
    </source>
</evidence>
<dbReference type="VEuPathDB" id="TriTrypDB:TRSC58_03410"/>
<accession>A0A061J1S6</accession>